<dbReference type="Gene3D" id="3.30.565.10">
    <property type="entry name" value="Histidine kinase-like ATPase, C-terminal domain"/>
    <property type="match status" value="1"/>
</dbReference>
<feature type="domain" description="Histidine kinase" evidence="2">
    <location>
        <begin position="21"/>
        <end position="234"/>
    </location>
</feature>
<evidence type="ECO:0000259" key="2">
    <source>
        <dbReference type="PROSITE" id="PS50109"/>
    </source>
</evidence>
<dbReference type="InterPro" id="IPR005467">
    <property type="entry name" value="His_kinase_dom"/>
</dbReference>
<keyword evidence="1" id="KW-0597">Phosphoprotein</keyword>
<dbReference type="STRING" id="716816.BST96_17050"/>
<dbReference type="Proteomes" id="UP000193450">
    <property type="component" value="Chromosome"/>
</dbReference>
<dbReference type="PROSITE" id="PS50109">
    <property type="entry name" value="HIS_KIN"/>
    <property type="match status" value="1"/>
</dbReference>
<dbReference type="GO" id="GO:0000155">
    <property type="term" value="F:phosphorelay sensor kinase activity"/>
    <property type="evidence" value="ECO:0007669"/>
    <property type="project" value="TreeGrafter"/>
</dbReference>
<accession>A0A1X9NF41</accession>
<dbReference type="RefSeq" id="WP_240554829.1">
    <property type="nucleotide sequence ID" value="NZ_CP019343.1"/>
</dbReference>
<keyword evidence="3" id="KW-0067">ATP-binding</keyword>
<dbReference type="SUPFAM" id="SSF55874">
    <property type="entry name" value="ATPase domain of HSP90 chaperone/DNA topoisomerase II/histidine kinase"/>
    <property type="match status" value="1"/>
</dbReference>
<dbReference type="PANTHER" id="PTHR43547:SF2">
    <property type="entry name" value="HYBRID SIGNAL TRANSDUCTION HISTIDINE KINASE C"/>
    <property type="match status" value="1"/>
</dbReference>
<evidence type="ECO:0000313" key="3">
    <source>
        <dbReference type="EMBL" id="ARN75664.1"/>
    </source>
</evidence>
<dbReference type="PANTHER" id="PTHR43547">
    <property type="entry name" value="TWO-COMPONENT HISTIDINE KINASE"/>
    <property type="match status" value="1"/>
</dbReference>
<proteinExistence type="predicted"/>
<dbReference type="EMBL" id="CP019343">
    <property type="protein sequence ID" value="ARN75664.1"/>
    <property type="molecule type" value="Genomic_DNA"/>
</dbReference>
<organism evidence="3 4">
    <name type="scientific">Oceanicoccus sagamiensis</name>
    <dbReference type="NCBI Taxonomy" id="716816"/>
    <lineage>
        <taxon>Bacteria</taxon>
        <taxon>Pseudomonadati</taxon>
        <taxon>Pseudomonadota</taxon>
        <taxon>Gammaproteobacteria</taxon>
        <taxon>Cellvibrionales</taxon>
        <taxon>Spongiibacteraceae</taxon>
        <taxon>Oceanicoccus</taxon>
    </lineage>
</organism>
<evidence type="ECO:0000256" key="1">
    <source>
        <dbReference type="ARBA" id="ARBA00022553"/>
    </source>
</evidence>
<dbReference type="SMART" id="SM00387">
    <property type="entry name" value="HATPase_c"/>
    <property type="match status" value="1"/>
</dbReference>
<dbReference type="InterPro" id="IPR036890">
    <property type="entry name" value="HATPase_C_sf"/>
</dbReference>
<dbReference type="Pfam" id="PF02518">
    <property type="entry name" value="HATPase_c"/>
    <property type="match status" value="1"/>
</dbReference>
<gene>
    <name evidence="3" type="ORF">BST96_17050</name>
</gene>
<evidence type="ECO:0000313" key="4">
    <source>
        <dbReference type="Proteomes" id="UP000193450"/>
    </source>
</evidence>
<protein>
    <submittedName>
        <fullName evidence="3">ATP-binding protein</fullName>
    </submittedName>
</protein>
<dbReference type="GO" id="GO:0005524">
    <property type="term" value="F:ATP binding"/>
    <property type="evidence" value="ECO:0007669"/>
    <property type="project" value="UniProtKB-KW"/>
</dbReference>
<dbReference type="AlphaFoldDB" id="A0A1X9NF41"/>
<dbReference type="InterPro" id="IPR003594">
    <property type="entry name" value="HATPase_dom"/>
</dbReference>
<reference evidence="3 4" key="1">
    <citation type="submission" date="2016-11" db="EMBL/GenBank/DDBJ databases">
        <title>Trade-off between light-utilization and light-protection in marine flavobacteria.</title>
        <authorList>
            <person name="Kumagai Y."/>
        </authorList>
    </citation>
    <scope>NUCLEOTIDE SEQUENCE [LARGE SCALE GENOMIC DNA]</scope>
    <source>
        <strain evidence="3 4">NBRC 107125</strain>
    </source>
</reference>
<name>A0A1X9NF41_9GAMM</name>
<keyword evidence="4" id="KW-1185">Reference proteome</keyword>
<sequence>MTNKPEHNEENNVDFSMLLASSVHDIKNSLSMLLTSLDEVIDITTEERPEHRRSYSILRGEASRINNALIYLLGLYRLQNEQLSLNLQEVFIADFLEEQVESQQLLFDVNNIKVSIDCDENMTGYFDENLIAGVINNILVNCAKYTQDSITLSVEQNNQYLTISILDNGSGYPQGIIDHISNDNRSIDFNSGSTNLGLFFSQQIASIHHCKGRTGAIELSNSETGGGCFKLILP</sequence>
<dbReference type="KEGG" id="osg:BST96_17050"/>
<keyword evidence="3" id="KW-0547">Nucleotide-binding</keyword>